<comment type="caution">
    <text evidence="1">The sequence shown here is derived from an EMBL/GenBank/DDBJ whole genome shotgun (WGS) entry which is preliminary data.</text>
</comment>
<reference evidence="1 2" key="1">
    <citation type="journal article" date="2014" name="Genome Announc.">
        <title>Draft genome sequences of the altered schaedler flora, a defined bacterial community from gnotobiotic mice.</title>
        <authorList>
            <person name="Wannemuehler M.J."/>
            <person name="Overstreet A.M."/>
            <person name="Ward D.V."/>
            <person name="Phillips G.J."/>
        </authorList>
    </citation>
    <scope>NUCLEOTIDE SEQUENCE [LARGE SCALE GENOMIC DNA]</scope>
    <source>
        <strain evidence="1 2">ASF492</strain>
    </source>
</reference>
<accession>N2A6F1</accession>
<organism evidence="1 2">
    <name type="scientific">Eubacterium plexicaudatum ASF492</name>
    <dbReference type="NCBI Taxonomy" id="1235802"/>
    <lineage>
        <taxon>Bacteria</taxon>
        <taxon>Bacillati</taxon>
        <taxon>Bacillota</taxon>
        <taxon>Clostridia</taxon>
        <taxon>Eubacteriales</taxon>
        <taxon>Eubacteriaceae</taxon>
        <taxon>Eubacterium</taxon>
    </lineage>
</organism>
<dbReference type="Proteomes" id="UP000012589">
    <property type="component" value="Unassembled WGS sequence"/>
</dbReference>
<dbReference type="PATRIC" id="fig|1235802.3.peg.4320"/>
<evidence type="ECO:0000313" key="2">
    <source>
        <dbReference type="Proteomes" id="UP000012589"/>
    </source>
</evidence>
<evidence type="ECO:0000313" key="1">
    <source>
        <dbReference type="EMBL" id="EMZ21988.1"/>
    </source>
</evidence>
<dbReference type="AlphaFoldDB" id="N2A6F1"/>
<proteinExistence type="predicted"/>
<dbReference type="OrthoDB" id="9797559at2"/>
<dbReference type="EMBL" id="AQFT01000124">
    <property type="protein sequence ID" value="EMZ21988.1"/>
    <property type="molecule type" value="Genomic_DNA"/>
</dbReference>
<gene>
    <name evidence="1" type="ORF">C823_04075</name>
</gene>
<dbReference type="HOGENOM" id="CLU_2568744_0_0_9"/>
<protein>
    <submittedName>
        <fullName evidence="1">Uncharacterized protein</fullName>
    </submittedName>
</protein>
<name>N2A6F1_9FIRM</name>
<sequence length="81" mass="9128">MIIDRVSDSIKALAAAVNPHKEAVELAEQQIDELADDLVRDTYETTMKPDDYVYPSENYNDIMKVSATEHSSSSNNNRQPQ</sequence>
<keyword evidence="2" id="KW-1185">Reference proteome</keyword>